<organism evidence="3 4">
    <name type="scientific">Paraburkholderia azotifigens</name>
    <dbReference type="NCBI Taxonomy" id="2057004"/>
    <lineage>
        <taxon>Bacteria</taxon>
        <taxon>Pseudomonadati</taxon>
        <taxon>Pseudomonadota</taxon>
        <taxon>Betaproteobacteria</taxon>
        <taxon>Burkholderiales</taxon>
        <taxon>Burkholderiaceae</taxon>
        <taxon>Paraburkholderia</taxon>
    </lineage>
</organism>
<dbReference type="Proteomes" id="UP001481677">
    <property type="component" value="Unassembled WGS sequence"/>
</dbReference>
<dbReference type="NCBIfam" id="NF041559">
    <property type="entry name" value="BTH_I2691_fam"/>
    <property type="match status" value="1"/>
</dbReference>
<evidence type="ECO:0000259" key="2">
    <source>
        <dbReference type="Pfam" id="PF20249"/>
    </source>
</evidence>
<feature type="transmembrane region" description="Helical" evidence="1">
    <location>
        <begin position="742"/>
        <end position="760"/>
    </location>
</feature>
<dbReference type="EMBL" id="JAZHGA010000007">
    <property type="protein sequence ID" value="MEM5340565.1"/>
    <property type="molecule type" value="Genomic_DNA"/>
</dbReference>
<evidence type="ECO:0000313" key="3">
    <source>
        <dbReference type="EMBL" id="MEM5340565.1"/>
    </source>
</evidence>
<name>A0ABU9R0Y4_9BURK</name>
<keyword evidence="1" id="KW-1133">Transmembrane helix</keyword>
<feature type="transmembrane region" description="Helical" evidence="1">
    <location>
        <begin position="772"/>
        <end position="793"/>
    </location>
</feature>
<protein>
    <submittedName>
        <fullName evidence="3">T6SS effector BTH_I2691 family protein</fullName>
    </submittedName>
</protein>
<gene>
    <name evidence="3" type="ORF">V4C56_13160</name>
</gene>
<comment type="caution">
    <text evidence="3">The sequence shown here is derived from an EMBL/GenBank/DDBJ whole genome shotgun (WGS) entry which is preliminary data.</text>
</comment>
<evidence type="ECO:0000313" key="4">
    <source>
        <dbReference type="Proteomes" id="UP001481677"/>
    </source>
</evidence>
<dbReference type="CDD" id="cd20707">
    <property type="entry name" value="MIX_III"/>
    <property type="match status" value="1"/>
</dbReference>
<keyword evidence="1" id="KW-0472">Membrane</keyword>
<sequence>MGAIPKVQAASANAKANAACQKSCNMCEKHGLLILPVRYAAAAATNAHNLGAATGLALPNGPFGNGVTSVGTKKATYFLRTVRKGFIHVYYFSQNKWQIYGVTSEGYVFNYPLDVDLPETQEKGFNCQQTGHKELAQCISIDHPQKAGKVYLAFSDVRWTAAVRKRYEANENGCRDHRMQLFDAAGWAGGNHSQKHAQTIAHVSEYVLEYKSGVDVSALVSPFASKSRASEASGLKQLMDAHEKGDGVFFALWDSAGITQELNAEHIVAYGAALKPYQRKMWTASAIDGLKDAVEEGAEEDENVAAEQLKGQAAETYALYSIFDGGKRYEKEIKSIDEQKDREMASARESAWEPYAESYSVNAVKQFRSDMASQLQQLENSTLNPLAEDHAAWLKTGMKTVFAWDYHELDPVRGINYAELFHACIAGSADRKIILDLVIEWAKGDVKDRHNPLLRSLILNHGPTAEKAKEAAGFPLLELREPLAKMIESNNAANSVLEEKGGGLVARADKAVARILHEVGGPVANFVAKAGDVASVCVFTACMCLRTHTTIIYKPVEGTVNQWISYMARQMYEQMPANKRPSLGSLNANLRKSFQASSPKDGPIRVPQFIVFDATEAVGASSGATSLRGRGAAIFAPGVRAVLTEENINESFLPKFRAITQGEVGYGVIGVIFNAVNWMLASKELEKSSALNRKETHDKFIAAIVSTCAASTQTVGNAMKALGELELRFSSIMAKYGPFLEVAGRVVGAAAGLVGAWYDFKQYQAESKAGHGMLAWLYLGSMAASILLCIVTIAGATFLIFPLILILIVIGVLIAWKKHREINEWLSKCIFGTGEEKFSEQDERKQFEALTS</sequence>
<dbReference type="InterPro" id="IPR048126">
    <property type="entry name" value="Toxin_VasX"/>
</dbReference>
<reference evidence="3 4" key="1">
    <citation type="submission" date="2024-01" db="EMBL/GenBank/DDBJ databases">
        <title>The diversity of rhizobia nodulating Mimosa spp. in eleven states of Brazil covering several biomes is determined by host plant, location, and edaphic factors.</title>
        <authorList>
            <person name="Rouws L."/>
            <person name="Barauna A."/>
            <person name="Beukes C."/>
            <person name="De Faria S.M."/>
            <person name="Gross E."/>
            <person name="Dos Reis Junior F.B."/>
            <person name="Simon M."/>
            <person name="Maluk M."/>
            <person name="Odee D.W."/>
            <person name="Kenicer G."/>
            <person name="Young J.P.W."/>
            <person name="Reis V.M."/>
            <person name="Zilli J."/>
            <person name="James E.K."/>
        </authorList>
    </citation>
    <scope>NUCLEOTIDE SEQUENCE [LARGE SCALE GENOMIC DNA]</scope>
    <source>
        <strain evidence="3 4">JPY530</strain>
    </source>
</reference>
<keyword evidence="4" id="KW-1185">Reference proteome</keyword>
<feature type="transmembrane region" description="Helical" evidence="1">
    <location>
        <begin position="799"/>
        <end position="816"/>
    </location>
</feature>
<proteinExistence type="predicted"/>
<dbReference type="RefSeq" id="WP_342958889.1">
    <property type="nucleotide sequence ID" value="NZ_JAZHFZ010000080.1"/>
</dbReference>
<dbReference type="Pfam" id="PF20249">
    <property type="entry name" value="VasX_N"/>
    <property type="match status" value="1"/>
</dbReference>
<accession>A0ABU9R0Y4</accession>
<evidence type="ECO:0000256" key="1">
    <source>
        <dbReference type="SAM" id="Phobius"/>
    </source>
</evidence>
<dbReference type="InterPro" id="IPR046864">
    <property type="entry name" value="VasX_N"/>
</dbReference>
<keyword evidence="1" id="KW-0812">Transmembrane</keyword>
<feature type="domain" description="Toxin VasX N-terminal region" evidence="2">
    <location>
        <begin position="24"/>
        <end position="187"/>
    </location>
</feature>